<sequence>MRPNYKRIYHDMLRLEYPEKLQDPKVRELLEKLNTSEDVLKFNEKLFKQSKENQKLRTYDKKTMLKLLQYQKKHGYSTSYMSRKYKISRTTLAKWKVMFEEELDDTIKNAGK</sequence>
<protein>
    <submittedName>
        <fullName evidence="1">Helix-turn-helix domain-containing protein</fullName>
    </submittedName>
</protein>
<dbReference type="InterPro" id="IPR010921">
    <property type="entry name" value="Trp_repressor/repl_initiator"/>
</dbReference>
<proteinExistence type="predicted"/>
<evidence type="ECO:0000313" key="2">
    <source>
        <dbReference type="Proteomes" id="UP000256769"/>
    </source>
</evidence>
<dbReference type="OrthoDB" id="1260127at2"/>
<dbReference type="EMBL" id="QNUE01000006">
    <property type="protein sequence ID" value="REC67104.1"/>
    <property type="molecule type" value="Genomic_DNA"/>
</dbReference>
<reference evidence="1 2" key="1">
    <citation type="journal article" date="2007" name="Int. J. Syst. Evol. Microbiol.">
        <title>Chryseobacterium flavum sp. nov., isolated from polluted soil.</title>
        <authorList>
            <person name="Zhou Y."/>
            <person name="Dong J."/>
            <person name="Wang X."/>
            <person name="Huang X."/>
            <person name="Zhang K.Y."/>
            <person name="Zhang Y.Q."/>
            <person name="Guo Y.F."/>
            <person name="Lai R."/>
            <person name="Li W.J."/>
        </authorList>
    </citation>
    <scope>NUCLEOTIDE SEQUENCE [LARGE SCALE GENOMIC DNA]</scope>
    <source>
        <strain evidence="1 2">KCTC 12877</strain>
    </source>
</reference>
<keyword evidence="2" id="KW-1185">Reference proteome</keyword>
<dbReference type="SUPFAM" id="SSF48295">
    <property type="entry name" value="TrpR-like"/>
    <property type="match status" value="1"/>
</dbReference>
<dbReference type="GO" id="GO:0043565">
    <property type="term" value="F:sequence-specific DNA binding"/>
    <property type="evidence" value="ECO:0007669"/>
    <property type="project" value="InterPro"/>
</dbReference>
<dbReference type="Proteomes" id="UP000256769">
    <property type="component" value="Unassembled WGS sequence"/>
</dbReference>
<evidence type="ECO:0000313" key="1">
    <source>
        <dbReference type="EMBL" id="REC67104.1"/>
    </source>
</evidence>
<dbReference type="AlphaFoldDB" id="A0A3D9CN11"/>
<comment type="caution">
    <text evidence="1">The sequence shown here is derived from an EMBL/GenBank/DDBJ whole genome shotgun (WGS) entry which is preliminary data.</text>
</comment>
<name>A0A3D9CN11_9FLAO</name>
<organism evidence="1 2">
    <name type="scientific">Chryseobacterium flavum</name>
    <dbReference type="NCBI Taxonomy" id="415851"/>
    <lineage>
        <taxon>Bacteria</taxon>
        <taxon>Pseudomonadati</taxon>
        <taxon>Bacteroidota</taxon>
        <taxon>Flavobacteriia</taxon>
        <taxon>Flavobacteriales</taxon>
        <taxon>Weeksellaceae</taxon>
        <taxon>Chryseobacterium group</taxon>
        <taxon>Chryseobacterium</taxon>
    </lineage>
</organism>
<dbReference type="RefSeq" id="WP_115958927.1">
    <property type="nucleotide sequence ID" value="NZ_CBCRVL010000006.1"/>
</dbReference>
<accession>A0A3D9CN11</accession>
<gene>
    <name evidence="1" type="ORF">DRF59_09120</name>
</gene>